<gene>
    <name evidence="2" type="ORF">NTG6680_2701</name>
</gene>
<feature type="transmembrane region" description="Helical" evidence="1">
    <location>
        <begin position="87"/>
        <end position="109"/>
    </location>
</feature>
<feature type="transmembrane region" description="Helical" evidence="1">
    <location>
        <begin position="20"/>
        <end position="38"/>
    </location>
</feature>
<evidence type="ECO:0000313" key="2">
    <source>
        <dbReference type="EMBL" id="CAG9933950.1"/>
    </source>
</evidence>
<protein>
    <submittedName>
        <fullName evidence="2">Uncharacterized protein</fullName>
    </submittedName>
</protein>
<proteinExistence type="predicted"/>
<dbReference type="Proteomes" id="UP000839052">
    <property type="component" value="Chromosome"/>
</dbReference>
<reference evidence="2 3" key="1">
    <citation type="submission" date="2021-10" db="EMBL/GenBank/DDBJ databases">
        <authorList>
            <person name="Koch H."/>
        </authorList>
    </citation>
    <scope>NUCLEOTIDE SEQUENCE [LARGE SCALE GENOMIC DNA]</scope>
    <source>
        <strain evidence="2">6680</strain>
    </source>
</reference>
<dbReference type="EMBL" id="OU912926">
    <property type="protein sequence ID" value="CAG9933950.1"/>
    <property type="molecule type" value="Genomic_DNA"/>
</dbReference>
<accession>A0ABN8AS73</accession>
<name>A0ABN8AS73_9PROT</name>
<keyword evidence="1" id="KW-0812">Transmembrane</keyword>
<evidence type="ECO:0000256" key="1">
    <source>
        <dbReference type="SAM" id="Phobius"/>
    </source>
</evidence>
<feature type="transmembrane region" description="Helical" evidence="1">
    <location>
        <begin position="58"/>
        <end position="75"/>
    </location>
</feature>
<evidence type="ECO:0000313" key="3">
    <source>
        <dbReference type="Proteomes" id="UP000839052"/>
    </source>
</evidence>
<organism evidence="2 3">
    <name type="scientific">Candidatus Nitrotoga arctica</name>
    <dbReference type="NCBI Taxonomy" id="453162"/>
    <lineage>
        <taxon>Bacteria</taxon>
        <taxon>Pseudomonadati</taxon>
        <taxon>Pseudomonadota</taxon>
        <taxon>Betaproteobacteria</taxon>
        <taxon>Nitrosomonadales</taxon>
        <taxon>Gallionellaceae</taxon>
        <taxon>Candidatus Nitrotoga</taxon>
    </lineage>
</organism>
<keyword evidence="1" id="KW-0472">Membrane</keyword>
<dbReference type="RefSeq" id="WP_239797654.1">
    <property type="nucleotide sequence ID" value="NZ_OU912926.1"/>
</dbReference>
<keyword evidence="3" id="KW-1185">Reference proteome</keyword>
<sequence>MFVANRLLPLGASFGGQDRAALEYWVFYLVWLATFAHAAWRRADPVTAPARRAWREQCIAIALLALSAVLLNGWSTGDHLFHTLVRGYWPVAGFDLLLLVAAVVACQAVRRLGCTARLVGVGIPALQKEQSSD</sequence>
<keyword evidence="1" id="KW-1133">Transmembrane helix</keyword>